<feature type="domain" description="Aromatic amino acid beta-eliminating lyase/threonine aldolase" evidence="3">
    <location>
        <begin position="13"/>
        <end position="84"/>
    </location>
</feature>
<evidence type="ECO:0000313" key="4">
    <source>
        <dbReference type="EMBL" id="PVI00785.1"/>
    </source>
</evidence>
<dbReference type="InterPro" id="IPR015424">
    <property type="entry name" value="PyrdxlP-dep_Trfase"/>
</dbReference>
<evidence type="ECO:0000256" key="1">
    <source>
        <dbReference type="ARBA" id="ARBA00001933"/>
    </source>
</evidence>
<keyword evidence="5" id="KW-1185">Reference proteome</keyword>
<dbReference type="SUPFAM" id="SSF53383">
    <property type="entry name" value="PLP-dependent transferases"/>
    <property type="match status" value="1"/>
</dbReference>
<proteinExistence type="predicted"/>
<evidence type="ECO:0000259" key="3">
    <source>
        <dbReference type="Pfam" id="PF01212"/>
    </source>
</evidence>
<dbReference type="GO" id="GO:0006520">
    <property type="term" value="P:amino acid metabolic process"/>
    <property type="evidence" value="ECO:0007669"/>
    <property type="project" value="InterPro"/>
</dbReference>
<protein>
    <recommendedName>
        <fullName evidence="3">Aromatic amino acid beta-eliminating lyase/threonine aldolase domain-containing protein</fullName>
    </recommendedName>
</protein>
<name>A0A2V1DU60_9PLEO</name>
<dbReference type="AlphaFoldDB" id="A0A2V1DU60"/>
<sequence>MLEGIINNTLLNDVMMKETTTNSFQDFMASLTRNEAGLLVSSGIIGNLVSLRTTLQVPPYAILCDTRSRILPTEAGGDATLRGALILYMWRGMLG</sequence>
<keyword evidence="2" id="KW-0663">Pyridoxal phosphate</keyword>
<dbReference type="Pfam" id="PF01212">
    <property type="entry name" value="Beta_elim_lyase"/>
    <property type="match status" value="1"/>
</dbReference>
<dbReference type="InterPro" id="IPR001597">
    <property type="entry name" value="ArAA_b-elim_lyase/Thr_aldolase"/>
</dbReference>
<dbReference type="GO" id="GO:0016829">
    <property type="term" value="F:lyase activity"/>
    <property type="evidence" value="ECO:0007669"/>
    <property type="project" value="InterPro"/>
</dbReference>
<gene>
    <name evidence="4" type="ORF">DM02DRAFT_376576</name>
</gene>
<dbReference type="STRING" id="97972.A0A2V1DU60"/>
<comment type="cofactor">
    <cofactor evidence="1">
        <name>pyridoxal 5'-phosphate</name>
        <dbReference type="ChEBI" id="CHEBI:597326"/>
    </cofactor>
</comment>
<dbReference type="Proteomes" id="UP000244855">
    <property type="component" value="Unassembled WGS sequence"/>
</dbReference>
<reference evidence="4 5" key="1">
    <citation type="journal article" date="2018" name="Sci. Rep.">
        <title>Comparative genomics provides insights into the lifestyle and reveals functional heterogeneity of dark septate endophytic fungi.</title>
        <authorList>
            <person name="Knapp D.G."/>
            <person name="Nemeth J.B."/>
            <person name="Barry K."/>
            <person name="Hainaut M."/>
            <person name="Henrissat B."/>
            <person name="Johnson J."/>
            <person name="Kuo A."/>
            <person name="Lim J.H.P."/>
            <person name="Lipzen A."/>
            <person name="Nolan M."/>
            <person name="Ohm R.A."/>
            <person name="Tamas L."/>
            <person name="Grigoriev I.V."/>
            <person name="Spatafora J.W."/>
            <person name="Nagy L.G."/>
            <person name="Kovacs G.M."/>
        </authorList>
    </citation>
    <scope>NUCLEOTIDE SEQUENCE [LARGE SCALE GENOMIC DNA]</scope>
    <source>
        <strain evidence="4 5">DSE2036</strain>
    </source>
</reference>
<evidence type="ECO:0000256" key="2">
    <source>
        <dbReference type="ARBA" id="ARBA00022898"/>
    </source>
</evidence>
<dbReference type="InterPro" id="IPR015421">
    <property type="entry name" value="PyrdxlP-dep_Trfase_major"/>
</dbReference>
<evidence type="ECO:0000313" key="5">
    <source>
        <dbReference type="Proteomes" id="UP000244855"/>
    </source>
</evidence>
<accession>A0A2V1DU60</accession>
<dbReference type="EMBL" id="KZ805368">
    <property type="protein sequence ID" value="PVI00785.1"/>
    <property type="molecule type" value="Genomic_DNA"/>
</dbReference>
<organism evidence="4 5">
    <name type="scientific">Periconia macrospinosa</name>
    <dbReference type="NCBI Taxonomy" id="97972"/>
    <lineage>
        <taxon>Eukaryota</taxon>
        <taxon>Fungi</taxon>
        <taxon>Dikarya</taxon>
        <taxon>Ascomycota</taxon>
        <taxon>Pezizomycotina</taxon>
        <taxon>Dothideomycetes</taxon>
        <taxon>Pleosporomycetidae</taxon>
        <taxon>Pleosporales</taxon>
        <taxon>Massarineae</taxon>
        <taxon>Periconiaceae</taxon>
        <taxon>Periconia</taxon>
    </lineage>
</organism>
<dbReference type="OrthoDB" id="10261951at2759"/>
<dbReference type="Gene3D" id="3.40.640.10">
    <property type="entry name" value="Type I PLP-dependent aspartate aminotransferase-like (Major domain)"/>
    <property type="match status" value="1"/>
</dbReference>